<dbReference type="Proteomes" id="UP000034081">
    <property type="component" value="Unassembled WGS sequence"/>
</dbReference>
<dbReference type="PATRIC" id="fig|1618570.3.peg.895"/>
<gene>
    <name evidence="2" type="ORF">UT08_C0009G0047</name>
</gene>
<protein>
    <recommendedName>
        <fullName evidence="1">DUF5615 domain-containing protein</fullName>
    </recommendedName>
</protein>
<accession>A0A0G0KZV3</accession>
<reference evidence="2 3" key="1">
    <citation type="journal article" date="2015" name="Nature">
        <title>rRNA introns, odd ribosomes, and small enigmatic genomes across a large radiation of phyla.</title>
        <authorList>
            <person name="Brown C.T."/>
            <person name="Hug L.A."/>
            <person name="Thomas B.C."/>
            <person name="Sharon I."/>
            <person name="Castelle C.J."/>
            <person name="Singh A."/>
            <person name="Wilkins M.J."/>
            <person name="Williams K.H."/>
            <person name="Banfield J.F."/>
        </authorList>
    </citation>
    <scope>NUCLEOTIDE SEQUENCE [LARGE SCALE GENOMIC DNA]</scope>
</reference>
<evidence type="ECO:0000313" key="2">
    <source>
        <dbReference type="EMBL" id="KKQ85213.1"/>
    </source>
</evidence>
<sequence>MPSKKHIRHRLLLDEGLHLPKSYPSLNKLHNALHVSQTKLRGKSDNVLFDYAVKEKRMVVVFNIKDFRKLIKSDKPSVISLSVNLTDKQADLKMCKALKHLRKAEINGHLISVTGSGIAVERIINESN</sequence>
<dbReference type="STRING" id="1618570.UT08_C0009G0047"/>
<name>A0A0G0KZV3_9BACT</name>
<feature type="domain" description="DUF5615" evidence="1">
    <location>
        <begin position="10"/>
        <end position="114"/>
    </location>
</feature>
<organism evidence="2 3">
    <name type="scientific">Candidatus Woesebacteria bacterium GW2011_GWB1_38_8</name>
    <dbReference type="NCBI Taxonomy" id="1618570"/>
    <lineage>
        <taxon>Bacteria</taxon>
        <taxon>Candidatus Woeseibacteriota</taxon>
    </lineage>
</organism>
<proteinExistence type="predicted"/>
<dbReference type="InterPro" id="IPR041049">
    <property type="entry name" value="DUF5615"/>
</dbReference>
<evidence type="ECO:0000259" key="1">
    <source>
        <dbReference type="Pfam" id="PF18480"/>
    </source>
</evidence>
<dbReference type="EMBL" id="LBVL01000009">
    <property type="protein sequence ID" value="KKQ85213.1"/>
    <property type="molecule type" value="Genomic_DNA"/>
</dbReference>
<evidence type="ECO:0000313" key="3">
    <source>
        <dbReference type="Proteomes" id="UP000034081"/>
    </source>
</evidence>
<dbReference type="Pfam" id="PF18480">
    <property type="entry name" value="DUF5615"/>
    <property type="match status" value="1"/>
</dbReference>
<comment type="caution">
    <text evidence="2">The sequence shown here is derived from an EMBL/GenBank/DDBJ whole genome shotgun (WGS) entry which is preliminary data.</text>
</comment>
<dbReference type="AlphaFoldDB" id="A0A0G0KZV3"/>